<keyword evidence="1" id="KW-0732">Signal</keyword>
<feature type="chain" id="PRO_5047216161" evidence="1">
    <location>
        <begin position="20"/>
        <end position="182"/>
    </location>
</feature>
<evidence type="ECO:0000259" key="2">
    <source>
        <dbReference type="Pfam" id="PF07705"/>
    </source>
</evidence>
<dbReference type="Pfam" id="PF07705">
    <property type="entry name" value="CARDB"/>
    <property type="match status" value="1"/>
</dbReference>
<dbReference type="EMBL" id="JAQJZJ010000006">
    <property type="protein sequence ID" value="MDA7087606.1"/>
    <property type="molecule type" value="Genomic_DNA"/>
</dbReference>
<keyword evidence="4" id="KW-1185">Reference proteome</keyword>
<dbReference type="InterPro" id="IPR013783">
    <property type="entry name" value="Ig-like_fold"/>
</dbReference>
<evidence type="ECO:0000256" key="1">
    <source>
        <dbReference type="SAM" id="SignalP"/>
    </source>
</evidence>
<evidence type="ECO:0000313" key="4">
    <source>
        <dbReference type="Proteomes" id="UP001212042"/>
    </source>
</evidence>
<dbReference type="InterPro" id="IPR011635">
    <property type="entry name" value="CARDB"/>
</dbReference>
<evidence type="ECO:0000313" key="3">
    <source>
        <dbReference type="EMBL" id="MDA7087606.1"/>
    </source>
</evidence>
<feature type="signal peptide" evidence="1">
    <location>
        <begin position="1"/>
        <end position="19"/>
    </location>
</feature>
<name>A0ABT4XHB0_9PSED</name>
<proteinExistence type="predicted"/>
<organism evidence="3 4">
    <name type="scientific">Pseudomonas aestuarii</name>
    <dbReference type="NCBI Taxonomy" id="3018340"/>
    <lineage>
        <taxon>Bacteria</taxon>
        <taxon>Pseudomonadati</taxon>
        <taxon>Pseudomonadota</taxon>
        <taxon>Gammaproteobacteria</taxon>
        <taxon>Pseudomonadales</taxon>
        <taxon>Pseudomonadaceae</taxon>
        <taxon>Pseudomonas</taxon>
    </lineage>
</organism>
<gene>
    <name evidence="3" type="ORF">PH586_14545</name>
</gene>
<reference evidence="3 4" key="1">
    <citation type="submission" date="2023-01" db="EMBL/GenBank/DDBJ databases">
        <title>Pseudomonas SA3-5T sp. nov., isolated from tidal flat sediment.</title>
        <authorList>
            <person name="Kim H.S."/>
            <person name="Kim J.-S."/>
            <person name="Suh M.K."/>
            <person name="Eom M.K."/>
            <person name="Lee J.-S."/>
        </authorList>
    </citation>
    <scope>NUCLEOTIDE SEQUENCE [LARGE SCALE GENOMIC DNA]</scope>
    <source>
        <strain evidence="3 4">SA3-5</strain>
    </source>
</reference>
<dbReference type="Proteomes" id="UP001212042">
    <property type="component" value="Unassembled WGS sequence"/>
</dbReference>
<sequence>MNKSTVACLLTNVVLSVLAANVMAANPNGPIPKCPLGQIPVLEQGHYQCQQPSIKAKDSSARNASAKTPVLTPAKVVLPDYAILGAKRVYGKTNTFAVTVRNNGTATSPANQIFGAHYLADNSSWGADAIIPSLNPGQTKVINITIPPENYTRGDRIKFTADNFKQVVESNENNNSYAMNYN</sequence>
<comment type="caution">
    <text evidence="3">The sequence shown here is derived from an EMBL/GenBank/DDBJ whole genome shotgun (WGS) entry which is preliminary data.</text>
</comment>
<dbReference type="Gene3D" id="2.60.40.10">
    <property type="entry name" value="Immunoglobulins"/>
    <property type="match status" value="1"/>
</dbReference>
<protein>
    <submittedName>
        <fullName evidence="3">CARDB domain-containing protein</fullName>
    </submittedName>
</protein>
<dbReference type="RefSeq" id="WP_271348479.1">
    <property type="nucleotide sequence ID" value="NZ_JAQJZJ010000006.1"/>
</dbReference>
<accession>A0ABT4XHB0</accession>
<feature type="domain" description="CARDB" evidence="2">
    <location>
        <begin position="86"/>
        <end position="178"/>
    </location>
</feature>